<evidence type="ECO:0000256" key="5">
    <source>
        <dbReference type="ARBA" id="ARBA00023014"/>
    </source>
</evidence>
<keyword evidence="3" id="KW-0479">Metal-binding</keyword>
<dbReference type="Gene3D" id="3.50.30.80">
    <property type="entry name" value="IlvD/EDD C-terminal domain-like"/>
    <property type="match status" value="1"/>
</dbReference>
<dbReference type="InterPro" id="IPR037237">
    <property type="entry name" value="IlvD/EDD_N"/>
</dbReference>
<gene>
    <name evidence="10" type="ORF">MUN78_14430</name>
</gene>
<keyword evidence="2" id="KW-0001">2Fe-2S</keyword>
<evidence type="ECO:0000313" key="10">
    <source>
        <dbReference type="EMBL" id="UOQ56846.1"/>
    </source>
</evidence>
<evidence type="ECO:0000259" key="9">
    <source>
        <dbReference type="Pfam" id="PF24877"/>
    </source>
</evidence>
<dbReference type="InterPro" id="IPR056740">
    <property type="entry name" value="ILV_EDD_C"/>
</dbReference>
<evidence type="ECO:0000259" key="8">
    <source>
        <dbReference type="Pfam" id="PF00920"/>
    </source>
</evidence>
<dbReference type="PANTHER" id="PTHR43183">
    <property type="entry name" value="HYPOTHETICAL DIHYDROXYACID DEHYDRATASE (EUROFUNG)-RELATED"/>
    <property type="match status" value="1"/>
</dbReference>
<dbReference type="EMBL" id="CP095045">
    <property type="protein sequence ID" value="UOQ56846.1"/>
    <property type="molecule type" value="Genomic_DNA"/>
</dbReference>
<evidence type="ECO:0000313" key="11">
    <source>
        <dbReference type="Proteomes" id="UP000831786"/>
    </source>
</evidence>
<evidence type="ECO:0000256" key="7">
    <source>
        <dbReference type="ARBA" id="ARBA00023304"/>
    </source>
</evidence>
<evidence type="ECO:0000256" key="3">
    <source>
        <dbReference type="ARBA" id="ARBA00022723"/>
    </source>
</evidence>
<evidence type="ECO:0000256" key="6">
    <source>
        <dbReference type="ARBA" id="ARBA00023239"/>
    </source>
</evidence>
<dbReference type="Proteomes" id="UP000831786">
    <property type="component" value="Chromosome"/>
</dbReference>
<sequence>MGIENGLTDYGDPEFAAYLRRAFASSMGFSDEALGRPIVGITWTASDFNNCHRLAPELIDAVKRGVLLEGGLPMVFPTISLGEGFLNPTSMYFRNMLAMETEEIVSGQPMDSVVMIGGCDKTIPGQAMAALSADVPAIMLPVGPMMTGSFEGERLGACTDCRRYWGRYRAGALSRERLALVQQNLAATAGTCPVMGTASTMASIVETLGLALPGSATIPAVAADRLRIAEETGRRAAVLARDGGPSPRDFVTERSVENALRMLLALSGSTNALIHLTAIARRAGVRVDLRRFNELSDETPVIVSLKPTGDGYMEDFHRAGGVRAVLRELADAFDLSTPSIAGGTLGDHLDTTTTWRDHRVIRPVADPVSPTGGLVALFGSLAPTGAILKRAAATPELFERTGRAVVFTSPEDLAERIDDPELDVTADDFLVMQNGGPVASGMPEAGYLPIPKKLLAQGVTDMVRLSDARMSGTAYGTIVLHISPEAALGGPLAKVRTGDLIRLSVRDRILDLLVPEEELAAREPEVRLLSRKSAFATMYRSEVMQAPDGCDFRSAVEDDAATGRPAEALAGTRE</sequence>
<dbReference type="RefSeq" id="WP_244727335.1">
    <property type="nucleotide sequence ID" value="NZ_CP095045.1"/>
</dbReference>
<keyword evidence="5" id="KW-0411">Iron-sulfur</keyword>
<dbReference type="InterPro" id="IPR020558">
    <property type="entry name" value="DiOHA_6PGluconate_deHydtase_CS"/>
</dbReference>
<proteinExistence type="inferred from homology"/>
<dbReference type="NCBIfam" id="NF004784">
    <property type="entry name" value="PRK06131.1"/>
    <property type="match status" value="1"/>
</dbReference>
<keyword evidence="11" id="KW-1185">Reference proteome</keyword>
<evidence type="ECO:0000256" key="1">
    <source>
        <dbReference type="ARBA" id="ARBA00006486"/>
    </source>
</evidence>
<accession>A0ABY4FKQ1</accession>
<feature type="domain" description="Dihydroxy-acid/6-phosphogluconate dehydratase N-terminal" evidence="8">
    <location>
        <begin position="36"/>
        <end position="347"/>
    </location>
</feature>
<feature type="domain" description="Dihydroxy-acid/6-phosphogluconate dehydratase C-terminal" evidence="9">
    <location>
        <begin position="360"/>
        <end position="550"/>
    </location>
</feature>
<keyword evidence="7" id="KW-0028">Amino-acid biosynthesis</keyword>
<evidence type="ECO:0000256" key="4">
    <source>
        <dbReference type="ARBA" id="ARBA00023004"/>
    </source>
</evidence>
<evidence type="ECO:0000256" key="2">
    <source>
        <dbReference type="ARBA" id="ARBA00022714"/>
    </source>
</evidence>
<dbReference type="PANTHER" id="PTHR43183:SF1">
    <property type="entry name" value="HYPOTHETICAL DIHYDROXY-ACID DEHYDRATASE (EUROFUNG)-RELATED"/>
    <property type="match status" value="1"/>
</dbReference>
<protein>
    <submittedName>
        <fullName evidence="10">Dihydroxy-acid dehydratase</fullName>
    </submittedName>
</protein>
<dbReference type="Pfam" id="PF24877">
    <property type="entry name" value="ILV_EDD_C"/>
    <property type="match status" value="1"/>
</dbReference>
<dbReference type="Pfam" id="PF00920">
    <property type="entry name" value="ILVD_EDD_N"/>
    <property type="match status" value="1"/>
</dbReference>
<dbReference type="PROSITE" id="PS00886">
    <property type="entry name" value="ILVD_EDD_1"/>
    <property type="match status" value="1"/>
</dbReference>
<dbReference type="InterPro" id="IPR052352">
    <property type="entry name" value="Sugar_Degrad_Dehydratases"/>
</dbReference>
<keyword evidence="4" id="KW-0408">Iron</keyword>
<keyword evidence="6" id="KW-0456">Lyase</keyword>
<dbReference type="InterPro" id="IPR042096">
    <property type="entry name" value="Dihydro-acid_dehy_C"/>
</dbReference>
<name>A0ABY4FKQ1_9MICO</name>
<dbReference type="SUPFAM" id="SSF52016">
    <property type="entry name" value="LeuD/IlvD-like"/>
    <property type="match status" value="1"/>
</dbReference>
<keyword evidence="7" id="KW-0100">Branched-chain amino acid biosynthesis</keyword>
<reference evidence="10 11" key="1">
    <citation type="submission" date="2022-04" db="EMBL/GenBank/DDBJ databases">
        <title>Leucobacter sp. isolated from rhizosphere of garlic.</title>
        <authorList>
            <person name="Won M."/>
            <person name="Lee C.-M."/>
            <person name="Woen H.-Y."/>
            <person name="Kwon S.-W."/>
        </authorList>
    </citation>
    <scope>NUCLEOTIDE SEQUENCE [LARGE SCALE GENOMIC DNA]</scope>
    <source>
        <strain evidence="10 11">H21R-40</strain>
    </source>
</reference>
<dbReference type="SUPFAM" id="SSF143975">
    <property type="entry name" value="IlvD/EDD N-terminal domain-like"/>
    <property type="match status" value="1"/>
</dbReference>
<organism evidence="10 11">
    <name type="scientific">Leucobacter allii</name>
    <dbReference type="NCBI Taxonomy" id="2932247"/>
    <lineage>
        <taxon>Bacteria</taxon>
        <taxon>Bacillati</taxon>
        <taxon>Actinomycetota</taxon>
        <taxon>Actinomycetes</taxon>
        <taxon>Micrococcales</taxon>
        <taxon>Microbacteriaceae</taxon>
        <taxon>Leucobacter</taxon>
    </lineage>
</organism>
<comment type="similarity">
    <text evidence="1">Belongs to the IlvD/Edd family.</text>
</comment>
<dbReference type="InterPro" id="IPR000581">
    <property type="entry name" value="ILV_EDD_N"/>
</dbReference>